<protein>
    <submittedName>
        <fullName evidence="6">TIR domain-containing protein</fullName>
    </submittedName>
</protein>
<feature type="domain" description="TIR" evidence="5">
    <location>
        <begin position="14"/>
        <end position="157"/>
    </location>
</feature>
<name>A0ABU8ND77_9PSEU</name>
<organism evidence="6 7">
    <name type="scientific">Actinomycetospora aeridis</name>
    <dbReference type="NCBI Taxonomy" id="3129231"/>
    <lineage>
        <taxon>Bacteria</taxon>
        <taxon>Bacillati</taxon>
        <taxon>Actinomycetota</taxon>
        <taxon>Actinomycetes</taxon>
        <taxon>Pseudonocardiales</taxon>
        <taxon>Pseudonocardiaceae</taxon>
        <taxon>Actinomycetospora</taxon>
    </lineage>
</organism>
<dbReference type="SUPFAM" id="SSF50998">
    <property type="entry name" value="Quinoprotein alcohol dehydrogenase-like"/>
    <property type="match status" value="2"/>
</dbReference>
<feature type="repeat" description="WD" evidence="3">
    <location>
        <begin position="854"/>
        <end position="895"/>
    </location>
</feature>
<sequence>MADTTGPSPSPTPASLDAFVSYSRRDAEAVIPFVDRAKAAGRTFWMDADSIPPAAPWRTELGTAIEAADAVVCCLSPAWLKSSECRHEFERAVELGKRLVPVGVGDVENPPDELGALQWIDARKGRSPDDVVAAILSAIDTDPERVREHTHWLSRALRWETRDRDRSLLLRGKDLRAAEDWLMRGGTEPSAVPQQVQLVAASRRAERSRLRTTIVVALTTVVLLAVLAGVALLQRSEAVRQRDQAESRALAAAAQTQLDVDPERSVLLARLAWSTAPTSQATDALRAALQRSRVRAGADAHRAAVSGVAWSPDGALVITSGRDGGVAAWDASNGGPRGSFGVGPGAVQRLSAARSAPTGVATTDAGKAVLWSVDPTTGVLVLRAVLVETGATEATTSEDGRVIAVGMSDGTVRTWTSSGAPSITVGWARAPVRSVALSADGSTLLVGTEYGEAMVGRIEAVAPLVLAPYDAPVSTSQLSADGSTALTAADDGAASLRRTTDGAPVLALPSAFVVALDRAGGAVVVAQVSGQADLFRVGQPPRRLLAPGAPATDARFSVDGTGVVVTGLDGNLWVWRVADARVLIETRGAAGSATRGEMSPDGLRVVTGHGTGAVRLWALPDQPVELPLSGTDTLPPAGVDFSPDAATVLTASESGMARAWDGRSGAELPLGTACLTPPRDPGCLAARTLSTQGRLTRARFSPDGRLIVTSAQQGSLVVWDREIAGVVARPPDVGGPIDDVAFSPDGRQLVTAERRGVSRLIDVASGRVVGERILSPRGIYTASFTPGGGSVVVGGADGLVHVWDLGSGEVRVAADAGDGVLDLAVDPGGTQVALAVGDQVQVIDLDDGHRVLTLLGHQGFVTDVEYASPEALIVSGAMDGSARVWDARTGDEAAVYDVPGGDVTAVAVDRTGHRIAAASSAGNAFVFECEVCRSGAELEALAAARVTRPLSPEERARFAVP</sequence>
<dbReference type="PROSITE" id="PS50082">
    <property type="entry name" value="WD_REPEATS_2"/>
    <property type="match status" value="4"/>
</dbReference>
<keyword evidence="2" id="KW-0677">Repeat</keyword>
<keyword evidence="7" id="KW-1185">Reference proteome</keyword>
<evidence type="ECO:0000313" key="7">
    <source>
        <dbReference type="Proteomes" id="UP001370100"/>
    </source>
</evidence>
<evidence type="ECO:0000259" key="5">
    <source>
        <dbReference type="PROSITE" id="PS50104"/>
    </source>
</evidence>
<dbReference type="PANTHER" id="PTHR22847:SF637">
    <property type="entry name" value="WD REPEAT DOMAIN 5B"/>
    <property type="match status" value="1"/>
</dbReference>
<dbReference type="InterPro" id="IPR036322">
    <property type="entry name" value="WD40_repeat_dom_sf"/>
</dbReference>
<evidence type="ECO:0000256" key="4">
    <source>
        <dbReference type="SAM" id="Phobius"/>
    </source>
</evidence>
<accession>A0ABU8ND77</accession>
<dbReference type="Pfam" id="PF00400">
    <property type="entry name" value="WD40"/>
    <property type="match status" value="4"/>
</dbReference>
<dbReference type="InterPro" id="IPR000157">
    <property type="entry name" value="TIR_dom"/>
</dbReference>
<keyword evidence="1 3" id="KW-0853">WD repeat</keyword>
<keyword evidence="4" id="KW-1133">Transmembrane helix</keyword>
<gene>
    <name evidence="6" type="ORF">WCD41_28150</name>
</gene>
<dbReference type="SMART" id="SM00255">
    <property type="entry name" value="TIR"/>
    <property type="match status" value="1"/>
</dbReference>
<evidence type="ECO:0000256" key="1">
    <source>
        <dbReference type="ARBA" id="ARBA00022574"/>
    </source>
</evidence>
<dbReference type="RefSeq" id="WP_337718557.1">
    <property type="nucleotide sequence ID" value="NZ_JBBEGL010000012.1"/>
</dbReference>
<dbReference type="PROSITE" id="PS50104">
    <property type="entry name" value="TIR"/>
    <property type="match status" value="1"/>
</dbReference>
<dbReference type="Gene3D" id="2.130.10.10">
    <property type="entry name" value="YVTN repeat-like/Quinoprotein amine dehydrogenase"/>
    <property type="match status" value="4"/>
</dbReference>
<evidence type="ECO:0000256" key="2">
    <source>
        <dbReference type="ARBA" id="ARBA00022737"/>
    </source>
</evidence>
<dbReference type="InterPro" id="IPR015943">
    <property type="entry name" value="WD40/YVTN_repeat-like_dom_sf"/>
</dbReference>
<dbReference type="InterPro" id="IPR035897">
    <property type="entry name" value="Toll_tir_struct_dom_sf"/>
</dbReference>
<feature type="repeat" description="WD" evidence="3">
    <location>
        <begin position="688"/>
        <end position="720"/>
    </location>
</feature>
<reference evidence="6 7" key="1">
    <citation type="submission" date="2024-03" db="EMBL/GenBank/DDBJ databases">
        <title>Actinomycetospora sp. OC33-EN06, a novel actinomycete isolated from wild orchid (Aerides multiflora).</title>
        <authorList>
            <person name="Suriyachadkun C."/>
        </authorList>
    </citation>
    <scope>NUCLEOTIDE SEQUENCE [LARGE SCALE GENOMIC DNA]</scope>
    <source>
        <strain evidence="6 7">OC33-EN06</strain>
    </source>
</reference>
<dbReference type="InterPro" id="IPR001680">
    <property type="entry name" value="WD40_rpt"/>
</dbReference>
<keyword evidence="4" id="KW-0812">Transmembrane</keyword>
<feature type="repeat" description="WD" evidence="3">
    <location>
        <begin position="779"/>
        <end position="813"/>
    </location>
</feature>
<dbReference type="PANTHER" id="PTHR22847">
    <property type="entry name" value="WD40 REPEAT PROTEIN"/>
    <property type="match status" value="1"/>
</dbReference>
<comment type="caution">
    <text evidence="6">The sequence shown here is derived from an EMBL/GenBank/DDBJ whole genome shotgun (WGS) entry which is preliminary data.</text>
</comment>
<dbReference type="PROSITE" id="PS00678">
    <property type="entry name" value="WD_REPEATS_1"/>
    <property type="match status" value="2"/>
</dbReference>
<keyword evidence="4" id="KW-0472">Membrane</keyword>
<dbReference type="InterPro" id="IPR011047">
    <property type="entry name" value="Quinoprotein_ADH-like_sf"/>
</dbReference>
<feature type="transmembrane region" description="Helical" evidence="4">
    <location>
        <begin position="213"/>
        <end position="233"/>
    </location>
</feature>
<dbReference type="SUPFAM" id="SSF52200">
    <property type="entry name" value="Toll/Interleukin receptor TIR domain"/>
    <property type="match status" value="1"/>
</dbReference>
<evidence type="ECO:0000256" key="3">
    <source>
        <dbReference type="PROSITE-ProRule" id="PRU00221"/>
    </source>
</evidence>
<dbReference type="InterPro" id="IPR019775">
    <property type="entry name" value="WD40_repeat_CS"/>
</dbReference>
<dbReference type="EMBL" id="JBBEGL010000012">
    <property type="protein sequence ID" value="MEJ2890360.1"/>
    <property type="molecule type" value="Genomic_DNA"/>
</dbReference>
<dbReference type="Proteomes" id="UP001370100">
    <property type="component" value="Unassembled WGS sequence"/>
</dbReference>
<dbReference type="Gene3D" id="3.40.50.10140">
    <property type="entry name" value="Toll/interleukin-1 receptor homology (TIR) domain"/>
    <property type="match status" value="1"/>
</dbReference>
<evidence type="ECO:0000313" key="6">
    <source>
        <dbReference type="EMBL" id="MEJ2890360.1"/>
    </source>
</evidence>
<feature type="repeat" description="WD" evidence="3">
    <location>
        <begin position="298"/>
        <end position="339"/>
    </location>
</feature>
<dbReference type="SMART" id="SM00320">
    <property type="entry name" value="WD40"/>
    <property type="match status" value="11"/>
</dbReference>
<dbReference type="Pfam" id="PF13676">
    <property type="entry name" value="TIR_2"/>
    <property type="match status" value="1"/>
</dbReference>
<proteinExistence type="predicted"/>
<dbReference type="SUPFAM" id="SSF50978">
    <property type="entry name" value="WD40 repeat-like"/>
    <property type="match status" value="1"/>
</dbReference>
<dbReference type="PROSITE" id="PS50294">
    <property type="entry name" value="WD_REPEATS_REGION"/>
    <property type="match status" value="2"/>
</dbReference>